<dbReference type="AlphaFoldDB" id="A0A7M7PKU8"/>
<evidence type="ECO:0000256" key="2">
    <source>
        <dbReference type="ARBA" id="ARBA00022491"/>
    </source>
</evidence>
<dbReference type="GO" id="GO:0008270">
    <property type="term" value="F:zinc ion binding"/>
    <property type="evidence" value="ECO:0007669"/>
    <property type="project" value="UniProtKB-KW"/>
</dbReference>
<dbReference type="InterPro" id="IPR011011">
    <property type="entry name" value="Znf_FYVE_PHD"/>
</dbReference>
<dbReference type="PROSITE" id="PS50016">
    <property type="entry name" value="ZF_PHD_2"/>
    <property type="match status" value="2"/>
</dbReference>
<evidence type="ECO:0000256" key="5">
    <source>
        <dbReference type="ARBA" id="ARBA00022723"/>
    </source>
</evidence>
<dbReference type="GO" id="GO:0042393">
    <property type="term" value="F:histone binding"/>
    <property type="evidence" value="ECO:0000318"/>
    <property type="project" value="GO_Central"/>
</dbReference>
<evidence type="ECO:0000259" key="14">
    <source>
        <dbReference type="PROSITE" id="PS50105"/>
    </source>
</evidence>
<dbReference type="Pfam" id="PF00536">
    <property type="entry name" value="SAM_1"/>
    <property type="match status" value="1"/>
</dbReference>
<evidence type="ECO:0000256" key="7">
    <source>
        <dbReference type="ARBA" id="ARBA00022833"/>
    </source>
</evidence>
<keyword evidence="2" id="KW-0678">Repressor</keyword>
<keyword evidence="7" id="KW-0862">Zinc</keyword>
<accession>A0A7M7PKU8</accession>
<dbReference type="InterPro" id="IPR050548">
    <property type="entry name" value="PcG_chromatin_remod_factors"/>
</dbReference>
<reference evidence="17" key="1">
    <citation type="submission" date="2015-02" db="EMBL/GenBank/DDBJ databases">
        <title>Genome sequencing for Strongylocentrotus purpuratus.</title>
        <authorList>
            <person name="Murali S."/>
            <person name="Liu Y."/>
            <person name="Vee V."/>
            <person name="English A."/>
            <person name="Wang M."/>
            <person name="Skinner E."/>
            <person name="Han Y."/>
            <person name="Muzny D.M."/>
            <person name="Worley K.C."/>
            <person name="Gibbs R.A."/>
        </authorList>
    </citation>
    <scope>NUCLEOTIDE SEQUENCE</scope>
</reference>
<dbReference type="RefSeq" id="XP_030852226.1">
    <property type="nucleotide sequence ID" value="XM_030996366.1"/>
</dbReference>
<evidence type="ECO:0000256" key="4">
    <source>
        <dbReference type="ARBA" id="ARBA00022553"/>
    </source>
</evidence>
<keyword evidence="8" id="KW-0832">Ubl conjugation</keyword>
<keyword evidence="17" id="KW-1185">Reference proteome</keyword>
<feature type="compositionally biased region" description="Low complexity" evidence="12">
    <location>
        <begin position="347"/>
        <end position="356"/>
    </location>
</feature>
<keyword evidence="3" id="KW-1017">Isopeptide bond</keyword>
<dbReference type="OrthoDB" id="10004495at2759"/>
<evidence type="ECO:0000256" key="11">
    <source>
        <dbReference type="PROSITE-ProRule" id="PRU00146"/>
    </source>
</evidence>
<evidence type="ECO:0000313" key="17">
    <source>
        <dbReference type="Proteomes" id="UP000007110"/>
    </source>
</evidence>
<dbReference type="GO" id="GO:0003682">
    <property type="term" value="F:chromatin binding"/>
    <property type="evidence" value="ECO:0000318"/>
    <property type="project" value="GO_Central"/>
</dbReference>
<keyword evidence="4" id="KW-0597">Phosphoprotein</keyword>
<evidence type="ECO:0000256" key="9">
    <source>
        <dbReference type="ARBA" id="ARBA00022853"/>
    </source>
</evidence>
<dbReference type="GO" id="GO:0003677">
    <property type="term" value="F:DNA binding"/>
    <property type="evidence" value="ECO:0007669"/>
    <property type="project" value="InterPro"/>
</dbReference>
<dbReference type="PROSITE" id="PS50105">
    <property type="entry name" value="SAM_DOMAIN"/>
    <property type="match status" value="1"/>
</dbReference>
<feature type="compositionally biased region" description="Low complexity" evidence="12">
    <location>
        <begin position="400"/>
        <end position="409"/>
    </location>
</feature>
<dbReference type="InParanoid" id="A0A7M7PKU8"/>
<dbReference type="GO" id="GO:0005634">
    <property type="term" value="C:nucleus"/>
    <property type="evidence" value="ECO:0000318"/>
    <property type="project" value="GO_Central"/>
</dbReference>
<dbReference type="KEGG" id="spu:115918986"/>
<dbReference type="Pfam" id="PF21524">
    <property type="entry name" value="SAMD1_WH"/>
    <property type="match status" value="1"/>
</dbReference>
<evidence type="ECO:0000259" key="13">
    <source>
        <dbReference type="PROSITE" id="PS50016"/>
    </source>
</evidence>
<evidence type="ECO:0000256" key="12">
    <source>
        <dbReference type="SAM" id="MobiDB-lite"/>
    </source>
</evidence>
<organism evidence="16 17">
    <name type="scientific">Strongylocentrotus purpuratus</name>
    <name type="common">Purple sea urchin</name>
    <dbReference type="NCBI Taxonomy" id="7668"/>
    <lineage>
        <taxon>Eukaryota</taxon>
        <taxon>Metazoa</taxon>
        <taxon>Echinodermata</taxon>
        <taxon>Eleutherozoa</taxon>
        <taxon>Echinozoa</taxon>
        <taxon>Echinoidea</taxon>
        <taxon>Euechinoidea</taxon>
        <taxon>Echinacea</taxon>
        <taxon>Camarodonta</taxon>
        <taxon>Echinidea</taxon>
        <taxon>Strongylocentrotidae</taxon>
        <taxon>Strongylocentrotus</taxon>
    </lineage>
</organism>
<feature type="compositionally biased region" description="Polar residues" evidence="12">
    <location>
        <begin position="571"/>
        <end position="591"/>
    </location>
</feature>
<dbReference type="EnsemblMetazoa" id="XM_030996366">
    <property type="protein sequence ID" value="XP_030852226"/>
    <property type="gene ID" value="LOC115918986"/>
</dbReference>
<dbReference type="GO" id="GO:0045892">
    <property type="term" value="P:negative regulation of DNA-templated transcription"/>
    <property type="evidence" value="ECO:0000318"/>
    <property type="project" value="GO_Central"/>
</dbReference>
<feature type="compositionally biased region" description="Basic and acidic residues" evidence="12">
    <location>
        <begin position="357"/>
        <end position="370"/>
    </location>
</feature>
<comment type="subcellular location">
    <subcellularLocation>
        <location evidence="1">Nucleus</location>
    </subcellularLocation>
</comment>
<dbReference type="InterPro" id="IPR001965">
    <property type="entry name" value="Znf_PHD"/>
</dbReference>
<dbReference type="InterPro" id="IPR013761">
    <property type="entry name" value="SAM/pointed_sf"/>
</dbReference>
<feature type="region of interest" description="Disordered" evidence="12">
    <location>
        <begin position="111"/>
        <end position="131"/>
    </location>
</feature>
<dbReference type="PANTHER" id="PTHR12247:SF139">
    <property type="entry name" value="ATHERIN-RELATED"/>
    <property type="match status" value="1"/>
</dbReference>
<dbReference type="Proteomes" id="UP000007110">
    <property type="component" value="Unassembled WGS sequence"/>
</dbReference>
<protein>
    <submittedName>
        <fullName evidence="16">Uncharacterized protein</fullName>
    </submittedName>
</protein>
<dbReference type="SMART" id="SM00249">
    <property type="entry name" value="PHD"/>
    <property type="match status" value="2"/>
</dbReference>
<sequence>MAEVDRQAVILDSIDSLRRRKARPDLERICHMVERKYGLTGVDVITELDRLVDEDIVIKVDYKGNTSYRNAAKWCKSRLGGYQLNSNDATRSILAAIEKLTVPESMKEPGQVLEDDNCTLNGEPTKRNNALGGASLEDIEKSFADENPDTKFTRRYLEEALKREVGARRLYISPTNKYVLAKYAVSYEDKESFQLKRGPRPSKRKRIRKTHGPDFEQEPLIKTSMWDQRCDYCTLPASCNKFGDKEELLVCKDCTIKVHPSCMKYSRQLAERSRLSPWQCIDCKTCHVCNDAGDADTLLFCDSCDKGYHMACHNPKVEEKPLGRWVCELCASEDMEIGSNFTDEDSVISSSGSAGSHIEEKNDSVKKESSETSGQVTPDVATPNQSRVANLPVQSAQANTSSSSPPGTSHPKHPAHWSLEDVVKLLQEKGFKEQAESFRDQEIDGHALLLLRRSDVLTGLSFKLGPALKIYEIVSKLQLVQAKDSPIKAKTKSSLQTTSKSSSSSSLSQSSTKSKPSTSSTKAPSPSRKPSKTKASGPAAKPSPPPKKPSEAGKKQSPPKTATRAKDISPKTESQSAKVTSQAKSTPTPKASPTDPAPQLDMSTPAPVVTPPKTEAKSPRKSSTSSRTTP</sequence>
<dbReference type="SUPFAM" id="SSF57903">
    <property type="entry name" value="FYVE/PHD zinc finger"/>
    <property type="match status" value="2"/>
</dbReference>
<dbReference type="OMA" id="HTHEDAT"/>
<feature type="region of interest" description="Disordered" evidence="12">
    <location>
        <begin position="341"/>
        <end position="415"/>
    </location>
</feature>
<keyword evidence="10" id="KW-0539">Nucleus</keyword>
<dbReference type="SMART" id="SM00454">
    <property type="entry name" value="SAM"/>
    <property type="match status" value="1"/>
</dbReference>
<evidence type="ECO:0000256" key="3">
    <source>
        <dbReference type="ARBA" id="ARBA00022499"/>
    </source>
</evidence>
<reference evidence="16" key="2">
    <citation type="submission" date="2021-01" db="UniProtKB">
        <authorList>
            <consortium name="EnsemblMetazoa"/>
        </authorList>
    </citation>
    <scope>IDENTIFICATION</scope>
</reference>
<evidence type="ECO:0000256" key="6">
    <source>
        <dbReference type="ARBA" id="ARBA00022771"/>
    </source>
</evidence>
<dbReference type="InterPro" id="IPR019787">
    <property type="entry name" value="Znf_PHD-finger"/>
</dbReference>
<evidence type="ECO:0000256" key="1">
    <source>
        <dbReference type="ARBA" id="ARBA00004123"/>
    </source>
</evidence>
<dbReference type="InterPro" id="IPR013083">
    <property type="entry name" value="Znf_RING/FYVE/PHD"/>
</dbReference>
<dbReference type="GO" id="GO:0006325">
    <property type="term" value="P:chromatin organization"/>
    <property type="evidence" value="ECO:0007669"/>
    <property type="project" value="UniProtKB-KW"/>
</dbReference>
<dbReference type="PANTHER" id="PTHR12247">
    <property type="entry name" value="POLYCOMB GROUP PROTEIN"/>
    <property type="match status" value="1"/>
</dbReference>
<dbReference type="CDD" id="cd09583">
    <property type="entry name" value="SAM_Atherin-like"/>
    <property type="match status" value="1"/>
</dbReference>
<evidence type="ECO:0000313" key="16">
    <source>
        <dbReference type="EnsemblMetazoa" id="XP_030852226"/>
    </source>
</evidence>
<keyword evidence="9" id="KW-0156">Chromatin regulator</keyword>
<dbReference type="Gene3D" id="1.10.150.50">
    <property type="entry name" value="Transcription Factor, Ets-1"/>
    <property type="match status" value="1"/>
</dbReference>
<feature type="region of interest" description="Disordered" evidence="12">
    <location>
        <begin position="484"/>
        <end position="630"/>
    </location>
</feature>
<evidence type="ECO:0000259" key="15">
    <source>
        <dbReference type="PROSITE" id="PS52014"/>
    </source>
</evidence>
<dbReference type="InterPro" id="IPR048589">
    <property type="entry name" value="SAMD1-like_WH"/>
</dbReference>
<feature type="domain" description="SAMD1-like winged helix (WH)" evidence="15">
    <location>
        <begin position="1"/>
        <end position="74"/>
    </location>
</feature>
<evidence type="ECO:0000256" key="8">
    <source>
        <dbReference type="ARBA" id="ARBA00022843"/>
    </source>
</evidence>
<dbReference type="Gene3D" id="3.30.40.10">
    <property type="entry name" value="Zinc/RING finger domain, C3HC4 (zinc finger)"/>
    <property type="match status" value="1"/>
</dbReference>
<feature type="domain" description="PHD-type" evidence="13">
    <location>
        <begin position="283"/>
        <end position="333"/>
    </location>
</feature>
<proteinExistence type="predicted"/>
<dbReference type="Pfam" id="PF00628">
    <property type="entry name" value="PHD"/>
    <property type="match status" value="1"/>
</dbReference>
<dbReference type="InterPro" id="IPR001660">
    <property type="entry name" value="SAM"/>
</dbReference>
<dbReference type="CDD" id="cd15527">
    <property type="entry name" value="PHD2_KAT6A_6B"/>
    <property type="match status" value="1"/>
</dbReference>
<keyword evidence="6 11" id="KW-0863">Zinc-finger</keyword>
<keyword evidence="5" id="KW-0479">Metal-binding</keyword>
<feature type="compositionally biased region" description="Low complexity" evidence="12">
    <location>
        <begin position="492"/>
        <end position="540"/>
    </location>
</feature>
<dbReference type="PROSITE" id="PS52014">
    <property type="entry name" value="SAMD1_WH"/>
    <property type="match status" value="1"/>
</dbReference>
<name>A0A7M7PKU8_STRPU</name>
<feature type="compositionally biased region" description="Low complexity" evidence="12">
    <location>
        <begin position="621"/>
        <end position="630"/>
    </location>
</feature>
<feature type="domain" description="SAM" evidence="14">
    <location>
        <begin position="417"/>
        <end position="465"/>
    </location>
</feature>
<feature type="compositionally biased region" description="Polar residues" evidence="12">
    <location>
        <begin position="371"/>
        <end position="399"/>
    </location>
</feature>
<dbReference type="GeneID" id="115918986"/>
<evidence type="ECO:0000256" key="10">
    <source>
        <dbReference type="ARBA" id="ARBA00023242"/>
    </source>
</evidence>
<dbReference type="SUPFAM" id="SSF47769">
    <property type="entry name" value="SAM/Pointed domain"/>
    <property type="match status" value="1"/>
</dbReference>
<feature type="domain" description="PHD-type" evidence="13">
    <location>
        <begin position="227"/>
        <end position="286"/>
    </location>
</feature>